<organism evidence="1 2">
    <name type="scientific">Candidatus Andeanibacterium colombiense</name>
    <dbReference type="NCBI Taxonomy" id="3121345"/>
    <lineage>
        <taxon>Bacteria</taxon>
        <taxon>Pseudomonadati</taxon>
        <taxon>Pseudomonadota</taxon>
        <taxon>Alphaproteobacteria</taxon>
        <taxon>Sphingomonadales</taxon>
        <taxon>Sphingomonadaceae</taxon>
        <taxon>Candidatus Andeanibacterium</taxon>
    </lineage>
</organism>
<evidence type="ECO:0000313" key="2">
    <source>
        <dbReference type="Proteomes" id="UP001218362"/>
    </source>
</evidence>
<gene>
    <name evidence="1" type="ORF">P0Y56_13320</name>
</gene>
<sequence length="167" mass="17846">MSEFSQMVELRSVDLRVRHLVADEGERAALAERFGLVSIGLLEADIELIADGAVVDATGTLRAEIVQSCAITGDDLPASIREKLVFRFVPEAEEPAEIDQEIDSSEIDELPYLGTSFDLGEAIAESLALAIDPYACGPNADAVRKEAGLLGEDDTGPFAVLKGLVKE</sequence>
<reference evidence="1" key="1">
    <citation type="submission" date="2023-03" db="EMBL/GenBank/DDBJ databases">
        <title>Andean soil-derived lignocellulolytic bacterial consortium as a source of novel taxa and putative plastic-active enzymes.</title>
        <authorList>
            <person name="Diaz-Garcia L."/>
            <person name="Chuvochina M."/>
            <person name="Feuerriegel G."/>
            <person name="Bunk B."/>
            <person name="Sproer C."/>
            <person name="Streit W.R."/>
            <person name="Rodriguez L.M."/>
            <person name="Overmann J."/>
            <person name="Jimenez D.J."/>
        </authorList>
    </citation>
    <scope>NUCLEOTIDE SEQUENCE</scope>
    <source>
        <strain evidence="1">MAG 26</strain>
    </source>
</reference>
<accession>A0AAJ6BP36</accession>
<dbReference type="AlphaFoldDB" id="A0AAJ6BP36"/>
<dbReference type="Proteomes" id="UP001218362">
    <property type="component" value="Chromosome"/>
</dbReference>
<dbReference type="Pfam" id="PF02620">
    <property type="entry name" value="YceD"/>
    <property type="match status" value="1"/>
</dbReference>
<protein>
    <submittedName>
        <fullName evidence="1">DUF177 domain-containing protein</fullName>
    </submittedName>
</protein>
<name>A0AAJ6BP36_9SPHN</name>
<dbReference type="InterPro" id="IPR003772">
    <property type="entry name" value="YceD"/>
</dbReference>
<evidence type="ECO:0000313" key="1">
    <source>
        <dbReference type="EMBL" id="WEK46000.1"/>
    </source>
</evidence>
<proteinExistence type="predicted"/>
<dbReference type="KEGG" id="acob:P0Y56_13320"/>
<dbReference type="EMBL" id="CP119316">
    <property type="protein sequence ID" value="WEK46000.1"/>
    <property type="molecule type" value="Genomic_DNA"/>
</dbReference>